<dbReference type="AlphaFoldDB" id="A0A024P7X2"/>
<sequence length="456" mass="52323">MGVDQDTAKELQELKENNLVGFPNKRVASYFNDSTFIPKRLAEDIAEEMPVVNDGIHLYTYEKGYFAPGGRLKIRKLAQKKLDEEARRNRIEEVIYHLESHRLIDPEELNEDSSHINLKNGLLEWKTGEIKEHTPDQLSTIQIPVKYDPEATCPKFDEFLKEVVPLDTIPMVHEMMGYLLIPETDLEKAFMLTGTGANGKSTLLYAIERLIGQANIANVPLQELESNRFKKALLYGKLANIFADLSSRVMEGSSAFKTLVSGDRIDGEFKGKDSFSFTPFAKLIFSANELPGSTELGTSFFRRWEIIDFPNQFTGSQKKQGLKYEITTEEELSGILNHAVEGLKRLYENGSFTPSESSRKRKELFERESDNVLAFVDEECIFNPEARVYTKKIYQEYKEWCFENSYKPLGKKKFNNRLTAKHPELTKKRDRGQPEHWQGIGLLEHEQETDKGDVIL</sequence>
<protein>
    <recommendedName>
        <fullName evidence="5">SF3 helicase domain-containing protein</fullName>
    </recommendedName>
</protein>
<name>A0A024P7X2_9BACI</name>
<dbReference type="InterPro" id="IPR027417">
    <property type="entry name" value="P-loop_NTPase"/>
</dbReference>
<dbReference type="SUPFAM" id="SSF46785">
    <property type="entry name" value="Winged helix' DNA-binding domain"/>
    <property type="match status" value="1"/>
</dbReference>
<dbReference type="GO" id="GO:0005524">
    <property type="term" value="F:ATP binding"/>
    <property type="evidence" value="ECO:0007669"/>
    <property type="project" value="UniProtKB-KW"/>
</dbReference>
<dbReference type="Pfam" id="PF03288">
    <property type="entry name" value="Pox_D5"/>
    <property type="match status" value="1"/>
</dbReference>
<keyword evidence="3" id="KW-0347">Helicase</keyword>
<dbReference type="InterPro" id="IPR036390">
    <property type="entry name" value="WH_DNA-bd_sf"/>
</dbReference>
<keyword evidence="4" id="KW-0067">ATP-binding</keyword>
<accession>A0A024P7X2</accession>
<dbReference type="PROSITE" id="PS51206">
    <property type="entry name" value="SF3_HELICASE_1"/>
    <property type="match status" value="1"/>
</dbReference>
<dbReference type="InterPro" id="IPR014818">
    <property type="entry name" value="Phage/plasmid_primase_P4_C"/>
</dbReference>
<keyword evidence="7" id="KW-1185">Reference proteome</keyword>
<evidence type="ECO:0000256" key="3">
    <source>
        <dbReference type="ARBA" id="ARBA00022806"/>
    </source>
</evidence>
<reference evidence="7" key="1">
    <citation type="submission" date="2014-03" db="EMBL/GenBank/DDBJ databases">
        <authorList>
            <person name="Urmite Genomes U."/>
        </authorList>
    </citation>
    <scope>NUCLEOTIDE SEQUENCE [LARGE SCALE GENOMIC DNA]</scope>
    <source>
        <strain evidence="7">HD-03</strain>
    </source>
</reference>
<reference evidence="6 7" key="2">
    <citation type="submission" date="2014-05" db="EMBL/GenBank/DDBJ databases">
        <title>Draft genome sequence of Halobacillus karajensis HK-03.</title>
        <authorList>
            <person name="Khelaifia S."/>
            <person name="Croce O."/>
            <person name="Lagier J.C."/>
            <person name="Raoult D."/>
        </authorList>
    </citation>
    <scope>NUCLEOTIDE SEQUENCE [LARGE SCALE GENOMIC DNA]</scope>
    <source>
        <strain evidence="6 7">HD-03</strain>
    </source>
</reference>
<dbReference type="InterPro" id="IPR004968">
    <property type="entry name" value="DNA_primase/NTPase_C"/>
</dbReference>
<dbReference type="InterPro" id="IPR006500">
    <property type="entry name" value="Helicase_put_C_phage/plasmid"/>
</dbReference>
<dbReference type="Proteomes" id="UP000028868">
    <property type="component" value="Unassembled WGS sequence"/>
</dbReference>
<dbReference type="Pfam" id="PF08706">
    <property type="entry name" value="D5_N"/>
    <property type="match status" value="1"/>
</dbReference>
<dbReference type="NCBIfam" id="TIGR01613">
    <property type="entry name" value="primase_Cterm"/>
    <property type="match status" value="1"/>
</dbReference>
<dbReference type="PANTHER" id="PTHR35372">
    <property type="entry name" value="ATP BINDING PROTEIN-RELATED"/>
    <property type="match status" value="1"/>
</dbReference>
<dbReference type="EMBL" id="CCDI010000004">
    <property type="protein sequence ID" value="CDQ24948.1"/>
    <property type="molecule type" value="Genomic_DNA"/>
</dbReference>
<dbReference type="GO" id="GO:0016787">
    <property type="term" value="F:hydrolase activity"/>
    <property type="evidence" value="ECO:0007669"/>
    <property type="project" value="UniProtKB-KW"/>
</dbReference>
<evidence type="ECO:0000313" key="6">
    <source>
        <dbReference type="EMBL" id="CDQ24948.1"/>
    </source>
</evidence>
<dbReference type="InterPro" id="IPR051620">
    <property type="entry name" value="ORF904-like_C"/>
</dbReference>
<organism evidence="6 7">
    <name type="scientific">Halobacillus karajensis</name>
    <dbReference type="NCBI Taxonomy" id="195088"/>
    <lineage>
        <taxon>Bacteria</taxon>
        <taxon>Bacillati</taxon>
        <taxon>Bacillota</taxon>
        <taxon>Bacilli</taxon>
        <taxon>Bacillales</taxon>
        <taxon>Bacillaceae</taxon>
        <taxon>Halobacillus</taxon>
    </lineage>
</organism>
<comment type="caution">
    <text evidence="6">The sequence shown here is derived from an EMBL/GenBank/DDBJ whole genome shotgun (WGS) entry which is preliminary data.</text>
</comment>
<keyword evidence="2" id="KW-0378">Hydrolase</keyword>
<gene>
    <name evidence="6" type="ORF">BN983_03249</name>
</gene>
<dbReference type="InterPro" id="IPR045455">
    <property type="entry name" value="NrS-1_pol-like_helicase"/>
</dbReference>
<evidence type="ECO:0000256" key="4">
    <source>
        <dbReference type="ARBA" id="ARBA00022840"/>
    </source>
</evidence>
<evidence type="ECO:0000256" key="2">
    <source>
        <dbReference type="ARBA" id="ARBA00022801"/>
    </source>
</evidence>
<feature type="domain" description="SF3 helicase" evidence="5">
    <location>
        <begin position="167"/>
        <end position="322"/>
    </location>
</feature>
<dbReference type="PANTHER" id="PTHR35372:SF2">
    <property type="entry name" value="SF3 HELICASE DOMAIN-CONTAINING PROTEIN"/>
    <property type="match status" value="1"/>
</dbReference>
<keyword evidence="1" id="KW-0547">Nucleotide-binding</keyword>
<dbReference type="Gene3D" id="3.40.50.300">
    <property type="entry name" value="P-loop containing nucleotide triphosphate hydrolases"/>
    <property type="match status" value="1"/>
</dbReference>
<dbReference type="Pfam" id="PF19263">
    <property type="entry name" value="DUF5906"/>
    <property type="match status" value="1"/>
</dbReference>
<dbReference type="RefSeq" id="WP_051744225.1">
    <property type="nucleotide sequence ID" value="NZ_CCDH010000003.1"/>
</dbReference>
<dbReference type="InterPro" id="IPR014015">
    <property type="entry name" value="Helicase_SF3_DNA-vir"/>
</dbReference>
<evidence type="ECO:0000259" key="5">
    <source>
        <dbReference type="PROSITE" id="PS51206"/>
    </source>
</evidence>
<evidence type="ECO:0000313" key="7">
    <source>
        <dbReference type="Proteomes" id="UP000028868"/>
    </source>
</evidence>
<dbReference type="SMART" id="SM00885">
    <property type="entry name" value="D5_N"/>
    <property type="match status" value="1"/>
</dbReference>
<dbReference type="GO" id="GO:0004386">
    <property type="term" value="F:helicase activity"/>
    <property type="evidence" value="ECO:0007669"/>
    <property type="project" value="UniProtKB-KW"/>
</dbReference>
<dbReference type="SUPFAM" id="SSF52540">
    <property type="entry name" value="P-loop containing nucleoside triphosphate hydrolases"/>
    <property type="match status" value="1"/>
</dbReference>
<proteinExistence type="predicted"/>
<evidence type="ECO:0000256" key="1">
    <source>
        <dbReference type="ARBA" id="ARBA00022741"/>
    </source>
</evidence>